<dbReference type="AlphaFoldDB" id="A0A0R2G2Q9"/>
<dbReference type="EMBL" id="JQAZ01000003">
    <property type="protein sequence ID" value="KRN31847.1"/>
    <property type="molecule type" value="Genomic_DNA"/>
</dbReference>
<name>A0A0R2G2Q9_9LACO</name>
<dbReference type="STRING" id="81857.IV38_GL001344"/>
<gene>
    <name evidence="7" type="ORF">IV38_GL001344</name>
    <name evidence="8" type="ORF">IV40_GL001131</name>
</gene>
<sequence>MSKRRKPDRKKMRLRAKQLTDPQKVFHVTLEDGPIVEQDLTWKGKIRSFIGLALQRADAADIFNTAKVIAYFTLLSIFPLIIFIGNLLPLMHLKVNDILAYVETAIPSSIWELIWPYANKLLHQSSGGLLSFGAIGTLWAASRGIYALKNSFNQAYGVAKEKNYFRNRFFSLVMTLVLVVIMMIVTVVFAFGQTVLELLTQYIKISRVYLHTFQTLKWPVMFVALFILLTMMYYFIPNARLKLRTVLPGALFTTIGWMALAQLFGLYVTYFGTTYSAYGTIGTFIVLLFWLNFSGIVLMLGAVLNAVTQELLNGKVHGSRSKVRDFIQKQQQKKNN</sequence>
<keyword evidence="3 6" id="KW-0812">Transmembrane</keyword>
<dbReference type="PANTHER" id="PTHR30213">
    <property type="entry name" value="INNER MEMBRANE PROTEIN YHJD"/>
    <property type="match status" value="1"/>
</dbReference>
<dbReference type="NCBIfam" id="TIGR00765">
    <property type="entry name" value="yihY_not_rbn"/>
    <property type="match status" value="1"/>
</dbReference>
<keyword evidence="2" id="KW-1003">Cell membrane</keyword>
<dbReference type="GO" id="GO:0005886">
    <property type="term" value="C:plasma membrane"/>
    <property type="evidence" value="ECO:0007669"/>
    <property type="project" value="UniProtKB-SubCell"/>
</dbReference>
<feature type="transmembrane region" description="Helical" evidence="6">
    <location>
        <begin position="129"/>
        <end position="148"/>
    </location>
</feature>
<keyword evidence="9" id="KW-1185">Reference proteome</keyword>
<dbReference type="PANTHER" id="PTHR30213:SF0">
    <property type="entry name" value="UPF0761 MEMBRANE PROTEIN YIHY"/>
    <property type="match status" value="1"/>
</dbReference>
<feature type="transmembrane region" description="Helical" evidence="6">
    <location>
        <begin position="281"/>
        <end position="307"/>
    </location>
</feature>
<dbReference type="PATRIC" id="fig|81857.3.peg.1353"/>
<evidence type="ECO:0000313" key="7">
    <source>
        <dbReference type="EMBL" id="KRN28345.1"/>
    </source>
</evidence>
<feature type="transmembrane region" description="Helical" evidence="6">
    <location>
        <begin position="68"/>
        <end position="88"/>
    </location>
</feature>
<dbReference type="InterPro" id="IPR017039">
    <property type="entry name" value="Virul_fac_BrkB"/>
</dbReference>
<feature type="transmembrane region" description="Helical" evidence="6">
    <location>
        <begin position="216"/>
        <end position="236"/>
    </location>
</feature>
<organism evidence="8 9">
    <name type="scientific">Lactobacillus selangorensis</name>
    <dbReference type="NCBI Taxonomy" id="81857"/>
    <lineage>
        <taxon>Bacteria</taxon>
        <taxon>Bacillati</taxon>
        <taxon>Bacillota</taxon>
        <taxon>Bacilli</taxon>
        <taxon>Lactobacillales</taxon>
        <taxon>Lactobacillaceae</taxon>
        <taxon>Lactobacillus</taxon>
    </lineage>
</organism>
<evidence type="ECO:0000256" key="1">
    <source>
        <dbReference type="ARBA" id="ARBA00004651"/>
    </source>
</evidence>
<dbReference type="RefSeq" id="WP_057769312.1">
    <property type="nucleotide sequence ID" value="NZ_JQAT01000003.1"/>
</dbReference>
<evidence type="ECO:0000313" key="8">
    <source>
        <dbReference type="EMBL" id="KRN31847.1"/>
    </source>
</evidence>
<reference evidence="9 10" key="1">
    <citation type="journal article" date="2015" name="Genome Announc.">
        <title>Expanding the biotechnology potential of lactobacilli through comparative genomics of 213 strains and associated genera.</title>
        <authorList>
            <person name="Sun Z."/>
            <person name="Harris H.M."/>
            <person name="McCann A."/>
            <person name="Guo C."/>
            <person name="Argimon S."/>
            <person name="Zhang W."/>
            <person name="Yang X."/>
            <person name="Jeffery I.B."/>
            <person name="Cooney J.C."/>
            <person name="Kagawa T.F."/>
            <person name="Liu W."/>
            <person name="Song Y."/>
            <person name="Salvetti E."/>
            <person name="Wrobel A."/>
            <person name="Rasinkangas P."/>
            <person name="Parkhill J."/>
            <person name="Rea M.C."/>
            <person name="O'Sullivan O."/>
            <person name="Ritari J."/>
            <person name="Douillard F.P."/>
            <person name="Paul Ross R."/>
            <person name="Yang R."/>
            <person name="Briner A.E."/>
            <person name="Felis G.E."/>
            <person name="de Vos W.M."/>
            <person name="Barrangou R."/>
            <person name="Klaenhammer T.R."/>
            <person name="Caufield P.W."/>
            <person name="Cui Y."/>
            <person name="Zhang H."/>
            <person name="O'Toole P.W."/>
        </authorList>
    </citation>
    <scope>NUCLEOTIDE SEQUENCE [LARGE SCALE GENOMIC DNA]</scope>
    <source>
        <strain evidence="7 10">ATCC BAA-66</strain>
        <strain evidence="8 9">DSM 13344</strain>
    </source>
</reference>
<keyword evidence="5 6" id="KW-0472">Membrane</keyword>
<evidence type="ECO:0000313" key="9">
    <source>
        <dbReference type="Proteomes" id="UP000051645"/>
    </source>
</evidence>
<proteinExistence type="predicted"/>
<accession>A0A0R2G2Q9</accession>
<dbReference type="Pfam" id="PF03631">
    <property type="entry name" value="Virul_fac_BrkB"/>
    <property type="match status" value="1"/>
</dbReference>
<feature type="transmembrane region" description="Helical" evidence="6">
    <location>
        <begin position="248"/>
        <end position="269"/>
    </location>
</feature>
<keyword evidence="4 6" id="KW-1133">Transmembrane helix</keyword>
<evidence type="ECO:0000256" key="6">
    <source>
        <dbReference type="SAM" id="Phobius"/>
    </source>
</evidence>
<comment type="caution">
    <text evidence="8">The sequence shown here is derived from an EMBL/GenBank/DDBJ whole genome shotgun (WGS) entry which is preliminary data.</text>
</comment>
<evidence type="ECO:0000256" key="5">
    <source>
        <dbReference type="ARBA" id="ARBA00023136"/>
    </source>
</evidence>
<evidence type="ECO:0000256" key="3">
    <source>
        <dbReference type="ARBA" id="ARBA00022692"/>
    </source>
</evidence>
<dbReference type="PIRSF" id="PIRSF035875">
    <property type="entry name" value="RNase_BN"/>
    <property type="match status" value="1"/>
</dbReference>
<dbReference type="EMBL" id="JQAT01000003">
    <property type="protein sequence ID" value="KRN28345.1"/>
    <property type="molecule type" value="Genomic_DNA"/>
</dbReference>
<dbReference type="Proteomes" id="UP000051751">
    <property type="component" value="Unassembled WGS sequence"/>
</dbReference>
<feature type="transmembrane region" description="Helical" evidence="6">
    <location>
        <begin position="169"/>
        <end position="196"/>
    </location>
</feature>
<evidence type="ECO:0000313" key="10">
    <source>
        <dbReference type="Proteomes" id="UP000051751"/>
    </source>
</evidence>
<dbReference type="OrthoDB" id="9775903at2"/>
<comment type="subcellular location">
    <subcellularLocation>
        <location evidence="1">Cell membrane</location>
        <topology evidence="1">Multi-pass membrane protein</topology>
    </subcellularLocation>
</comment>
<dbReference type="Proteomes" id="UP000051645">
    <property type="component" value="Unassembled WGS sequence"/>
</dbReference>
<evidence type="ECO:0000256" key="2">
    <source>
        <dbReference type="ARBA" id="ARBA00022475"/>
    </source>
</evidence>
<protein>
    <submittedName>
        <fullName evidence="8">Uncharacterized protein</fullName>
    </submittedName>
</protein>
<evidence type="ECO:0000256" key="4">
    <source>
        <dbReference type="ARBA" id="ARBA00022989"/>
    </source>
</evidence>